<reference evidence="4 5" key="1">
    <citation type="journal article" date="2014" name="Nat. Commun.">
        <title>Physiological and genomic features of highly alkaliphilic hydrogen-utilizing Betaproteobacteria from a continental serpentinizing site.</title>
        <authorList>
            <person name="Suzuki S."/>
            <person name="Kuenen J.G."/>
            <person name="Schipper K."/>
            <person name="van der Velde S."/>
            <person name="Ishii S."/>
            <person name="Wu A."/>
            <person name="Sorokin D.Y."/>
            <person name="Tenney A."/>
            <person name="Meng X.Y."/>
            <person name="Morrill P.L."/>
            <person name="Kamagata Y."/>
            <person name="Muyzer G."/>
            <person name="Nealson K.H."/>
        </authorList>
    </citation>
    <scope>NUCLEOTIDE SEQUENCE [LARGE SCALE GENOMIC DNA]</scope>
    <source>
        <strain evidence="4 5">B1</strain>
    </source>
</reference>
<dbReference type="RefSeq" id="WP_045534165.1">
    <property type="nucleotide sequence ID" value="NZ_AP014569.1"/>
</dbReference>
<feature type="active site" description="Charge relay system" evidence="2">
    <location>
        <position position="309"/>
    </location>
</feature>
<keyword evidence="4" id="KW-0378">Hydrolase</keyword>
<dbReference type="Proteomes" id="UP000066014">
    <property type="component" value="Chromosome"/>
</dbReference>
<comment type="similarity">
    <text evidence="1">Belongs to the AB hydrolase superfamily. AB hydrolase 4 family.</text>
</comment>
<dbReference type="STRING" id="1458426.SMCB_0025"/>
<evidence type="ECO:0000259" key="3">
    <source>
        <dbReference type="Pfam" id="PF00561"/>
    </source>
</evidence>
<feature type="domain" description="AB hydrolase-1" evidence="3">
    <location>
        <begin position="73"/>
        <end position="312"/>
    </location>
</feature>
<keyword evidence="5" id="KW-1185">Reference proteome</keyword>
<dbReference type="GO" id="GO:0047372">
    <property type="term" value="F:monoacylglycerol lipase activity"/>
    <property type="evidence" value="ECO:0007669"/>
    <property type="project" value="TreeGrafter"/>
</dbReference>
<dbReference type="GO" id="GO:0034338">
    <property type="term" value="F:short-chain carboxylesterase activity"/>
    <property type="evidence" value="ECO:0007669"/>
    <property type="project" value="TreeGrafter"/>
</dbReference>
<dbReference type="HOGENOM" id="CLU_032487_0_0_4"/>
<dbReference type="InterPro" id="IPR029058">
    <property type="entry name" value="AB_hydrolase_fold"/>
</dbReference>
<dbReference type="EMBL" id="AP014569">
    <property type="protein sequence ID" value="BAO82253.1"/>
    <property type="molecule type" value="Genomic_DNA"/>
</dbReference>
<dbReference type="InterPro" id="IPR050960">
    <property type="entry name" value="AB_hydrolase_4_sf"/>
</dbReference>
<proteinExistence type="inferred from homology"/>
<protein>
    <submittedName>
        <fullName evidence="4">Predicted hydrolase of the alpha/beta-hydrolase fold</fullName>
    </submittedName>
</protein>
<dbReference type="AlphaFoldDB" id="A0A060NRU2"/>
<evidence type="ECO:0000313" key="4">
    <source>
        <dbReference type="EMBL" id="BAO82253.1"/>
    </source>
</evidence>
<dbReference type="InterPro" id="IPR000073">
    <property type="entry name" value="AB_hydrolase_1"/>
</dbReference>
<evidence type="ECO:0000256" key="1">
    <source>
        <dbReference type="ARBA" id="ARBA00010884"/>
    </source>
</evidence>
<dbReference type="Pfam" id="PF00561">
    <property type="entry name" value="Abhydrolase_1"/>
    <property type="match status" value="1"/>
</dbReference>
<feature type="active site" description="Charge relay system" evidence="2">
    <location>
        <position position="153"/>
    </location>
</feature>
<dbReference type="PANTHER" id="PTHR10794:SF94">
    <property type="entry name" value="ESTERASE YHET-RELATED"/>
    <property type="match status" value="1"/>
</dbReference>
<accession>A0A060NRU2</accession>
<dbReference type="PANTHER" id="PTHR10794">
    <property type="entry name" value="ABHYDROLASE DOMAIN-CONTAINING PROTEIN"/>
    <property type="match status" value="1"/>
</dbReference>
<organism evidence="4 5">
    <name type="scientific">Serpentinimonas maccroryi</name>
    <dbReference type="NCBI Taxonomy" id="1458426"/>
    <lineage>
        <taxon>Bacteria</taxon>
        <taxon>Pseudomonadati</taxon>
        <taxon>Pseudomonadota</taxon>
        <taxon>Betaproteobacteria</taxon>
        <taxon>Burkholderiales</taxon>
        <taxon>Comamonadaceae</taxon>
        <taxon>Serpentinimonas</taxon>
    </lineage>
</organism>
<dbReference type="OrthoDB" id="332676at2"/>
<evidence type="ECO:0000256" key="2">
    <source>
        <dbReference type="PIRSR" id="PIRSR005211-1"/>
    </source>
</evidence>
<name>A0A060NRU2_9BURK</name>
<feature type="active site" description="Charge relay system" evidence="2">
    <location>
        <position position="281"/>
    </location>
</feature>
<dbReference type="Gene3D" id="3.40.50.1820">
    <property type="entry name" value="alpha/beta hydrolase"/>
    <property type="match status" value="1"/>
</dbReference>
<dbReference type="SUPFAM" id="SSF53474">
    <property type="entry name" value="alpha/beta-Hydrolases"/>
    <property type="match status" value="1"/>
</dbReference>
<sequence>MGSDWRYAAPLWLPGGDAQTIISALWGRHLARSRVLWRRERWATTDADFIDADWLGGTPSASVGPTFAGGQTTLVLFHGLEGSSSSHYAQTFALEAQQRHWGFVLPHFRGCSGPINLAPRAYHSGDYEEIGWMLQRVRAQVGPACTLYAVGVSLGGNALLRWAQEAGSAARRTVSAVAAVSAPLDLRAAGDAIDSGRNRWLYAQLFLRTMKRKARSKAQQFPGLFDLPRALAAQTLREFDNAFTAPLHGFAGVEDYWRRASAKPKLAAIELPALILNARNDPLVPASCLPQPDEVGAAVTLWQPGSGGHVGFPGQISWRSGRPELQLQGLPQAVCNWLMVQGA</sequence>
<dbReference type="KEGG" id="cbab:SMCB_0025"/>
<dbReference type="InterPro" id="IPR012020">
    <property type="entry name" value="ABHD4"/>
</dbReference>
<gene>
    <name evidence="4" type="ORF">SMCB_0025</name>
</gene>
<evidence type="ECO:0000313" key="5">
    <source>
        <dbReference type="Proteomes" id="UP000066014"/>
    </source>
</evidence>
<dbReference type="PIRSF" id="PIRSF005211">
    <property type="entry name" value="Ab_hydro_YheT"/>
    <property type="match status" value="1"/>
</dbReference>